<evidence type="ECO:0000313" key="2">
    <source>
        <dbReference type="EMBL" id="PRR73136.1"/>
    </source>
</evidence>
<dbReference type="AlphaFoldDB" id="A0A2T0ASB4"/>
<dbReference type="Proteomes" id="UP000238415">
    <property type="component" value="Unassembled WGS sequence"/>
</dbReference>
<protein>
    <submittedName>
        <fullName evidence="2">Uncharacterized protein</fullName>
    </submittedName>
</protein>
<organism evidence="2 3">
    <name type="scientific">Neomoorella humiferrea</name>
    <dbReference type="NCBI Taxonomy" id="676965"/>
    <lineage>
        <taxon>Bacteria</taxon>
        <taxon>Bacillati</taxon>
        <taxon>Bacillota</taxon>
        <taxon>Clostridia</taxon>
        <taxon>Neomoorellales</taxon>
        <taxon>Neomoorellaceae</taxon>
        <taxon>Neomoorella</taxon>
    </lineage>
</organism>
<keyword evidence="3" id="KW-1185">Reference proteome</keyword>
<feature type="transmembrane region" description="Helical" evidence="1">
    <location>
        <begin position="6"/>
        <end position="25"/>
    </location>
</feature>
<sequence length="31" mass="3574">MKELFLEGLLILAFILAGIGLLFYLHNRELL</sequence>
<evidence type="ECO:0000313" key="3">
    <source>
        <dbReference type="Proteomes" id="UP000238415"/>
    </source>
</evidence>
<accession>A0A2T0ASB4</accession>
<comment type="caution">
    <text evidence="2">The sequence shown here is derived from an EMBL/GenBank/DDBJ whole genome shotgun (WGS) entry which is preliminary data.</text>
</comment>
<evidence type="ECO:0000256" key="1">
    <source>
        <dbReference type="SAM" id="Phobius"/>
    </source>
</evidence>
<keyword evidence="1" id="KW-1133">Transmembrane helix</keyword>
<keyword evidence="1" id="KW-0812">Transmembrane</keyword>
<reference evidence="2 3" key="1">
    <citation type="submission" date="2018-03" db="EMBL/GenBank/DDBJ databases">
        <title>Genome sequence of Moorella humiferrea DSM 23265.</title>
        <authorList>
            <person name="Poehlein A."/>
            <person name="Daniel R."/>
        </authorList>
    </citation>
    <scope>NUCLEOTIDE SEQUENCE [LARGE SCALE GENOMIC DNA]</scope>
    <source>
        <strain evidence="2 3">DSM 23265</strain>
    </source>
</reference>
<name>A0A2T0ASB4_9FIRM</name>
<gene>
    <name evidence="2" type="ORF">MOHU_12630</name>
</gene>
<dbReference type="EMBL" id="PVXM01000023">
    <property type="protein sequence ID" value="PRR73136.1"/>
    <property type="molecule type" value="Genomic_DNA"/>
</dbReference>
<proteinExistence type="predicted"/>
<keyword evidence="1" id="KW-0472">Membrane</keyword>